<proteinExistence type="predicted"/>
<accession>A0A8R7Q5V2</accession>
<sequence length="236" mass="25941">MAWPGGILISLGSRPFHRARRPSSACIVRIAWNMPLYLMSPVLPWAISLVFTTSKGPVQIGPAVPARNPETMDCHGWRTFPSPSCFFQRRMSIVFLAVNIAAWFVPLRMTVGDAPDHRPKMPSSRTIVFAQCMGPLYFSRSVLSPFCCCNLIFTTSNGVTMTRASRTPAPKPEARRPCAETLPVTGSLKADCSMALEPRRSAYLSVRWVAKGVRPFQSAGTPSARATVVPQCAMPR</sequence>
<reference evidence="1" key="3">
    <citation type="submission" date="2022-06" db="UniProtKB">
        <authorList>
            <consortium name="EnsemblPlants"/>
        </authorList>
    </citation>
    <scope>IDENTIFICATION</scope>
</reference>
<dbReference type="Gramene" id="TuG1812G0400002393.01.T01">
    <property type="protein sequence ID" value="TuG1812G0400002393.01.T01"/>
    <property type="gene ID" value="TuG1812G0400002393.01"/>
</dbReference>
<dbReference type="Proteomes" id="UP000015106">
    <property type="component" value="Chromosome 4"/>
</dbReference>
<evidence type="ECO:0000313" key="1">
    <source>
        <dbReference type="EnsemblPlants" id="TuG1812G0400002393.01.T01"/>
    </source>
</evidence>
<dbReference type="AlphaFoldDB" id="A0A8R7Q5V2"/>
<organism evidence="1 2">
    <name type="scientific">Triticum urartu</name>
    <name type="common">Red wild einkorn</name>
    <name type="synonym">Crithodium urartu</name>
    <dbReference type="NCBI Taxonomy" id="4572"/>
    <lineage>
        <taxon>Eukaryota</taxon>
        <taxon>Viridiplantae</taxon>
        <taxon>Streptophyta</taxon>
        <taxon>Embryophyta</taxon>
        <taxon>Tracheophyta</taxon>
        <taxon>Spermatophyta</taxon>
        <taxon>Magnoliopsida</taxon>
        <taxon>Liliopsida</taxon>
        <taxon>Poales</taxon>
        <taxon>Poaceae</taxon>
        <taxon>BOP clade</taxon>
        <taxon>Pooideae</taxon>
        <taxon>Triticodae</taxon>
        <taxon>Triticeae</taxon>
        <taxon>Triticinae</taxon>
        <taxon>Triticum</taxon>
    </lineage>
</organism>
<reference evidence="2" key="1">
    <citation type="journal article" date="2013" name="Nature">
        <title>Draft genome of the wheat A-genome progenitor Triticum urartu.</title>
        <authorList>
            <person name="Ling H.Q."/>
            <person name="Zhao S."/>
            <person name="Liu D."/>
            <person name="Wang J."/>
            <person name="Sun H."/>
            <person name="Zhang C."/>
            <person name="Fan H."/>
            <person name="Li D."/>
            <person name="Dong L."/>
            <person name="Tao Y."/>
            <person name="Gao C."/>
            <person name="Wu H."/>
            <person name="Li Y."/>
            <person name="Cui Y."/>
            <person name="Guo X."/>
            <person name="Zheng S."/>
            <person name="Wang B."/>
            <person name="Yu K."/>
            <person name="Liang Q."/>
            <person name="Yang W."/>
            <person name="Lou X."/>
            <person name="Chen J."/>
            <person name="Feng M."/>
            <person name="Jian J."/>
            <person name="Zhang X."/>
            <person name="Luo G."/>
            <person name="Jiang Y."/>
            <person name="Liu J."/>
            <person name="Wang Z."/>
            <person name="Sha Y."/>
            <person name="Zhang B."/>
            <person name="Wu H."/>
            <person name="Tang D."/>
            <person name="Shen Q."/>
            <person name="Xue P."/>
            <person name="Zou S."/>
            <person name="Wang X."/>
            <person name="Liu X."/>
            <person name="Wang F."/>
            <person name="Yang Y."/>
            <person name="An X."/>
            <person name="Dong Z."/>
            <person name="Zhang K."/>
            <person name="Zhang X."/>
            <person name="Luo M.C."/>
            <person name="Dvorak J."/>
            <person name="Tong Y."/>
            <person name="Wang J."/>
            <person name="Yang H."/>
            <person name="Li Z."/>
            <person name="Wang D."/>
            <person name="Zhang A."/>
            <person name="Wang J."/>
        </authorList>
    </citation>
    <scope>NUCLEOTIDE SEQUENCE</scope>
    <source>
        <strain evidence="2">cv. G1812</strain>
    </source>
</reference>
<evidence type="ECO:0000313" key="2">
    <source>
        <dbReference type="Proteomes" id="UP000015106"/>
    </source>
</evidence>
<reference evidence="1" key="2">
    <citation type="submission" date="2018-03" db="EMBL/GenBank/DDBJ databases">
        <title>The Triticum urartu genome reveals the dynamic nature of wheat genome evolution.</title>
        <authorList>
            <person name="Ling H."/>
            <person name="Ma B."/>
            <person name="Shi X."/>
            <person name="Liu H."/>
            <person name="Dong L."/>
            <person name="Sun H."/>
            <person name="Cao Y."/>
            <person name="Gao Q."/>
            <person name="Zheng S."/>
            <person name="Li Y."/>
            <person name="Yu Y."/>
            <person name="Du H."/>
            <person name="Qi M."/>
            <person name="Li Y."/>
            <person name="Yu H."/>
            <person name="Cui Y."/>
            <person name="Wang N."/>
            <person name="Chen C."/>
            <person name="Wu H."/>
            <person name="Zhao Y."/>
            <person name="Zhang J."/>
            <person name="Li Y."/>
            <person name="Zhou W."/>
            <person name="Zhang B."/>
            <person name="Hu W."/>
            <person name="Eijk M."/>
            <person name="Tang J."/>
            <person name="Witsenboer H."/>
            <person name="Zhao S."/>
            <person name="Li Z."/>
            <person name="Zhang A."/>
            <person name="Wang D."/>
            <person name="Liang C."/>
        </authorList>
    </citation>
    <scope>NUCLEOTIDE SEQUENCE [LARGE SCALE GENOMIC DNA]</scope>
    <source>
        <strain evidence="1">cv. G1812</strain>
    </source>
</reference>
<name>A0A8R7Q5V2_TRIUA</name>
<protein>
    <submittedName>
        <fullName evidence="1">Uncharacterized protein</fullName>
    </submittedName>
</protein>
<keyword evidence="2" id="KW-1185">Reference proteome</keyword>
<dbReference type="EnsemblPlants" id="TuG1812G0400002393.01.T01">
    <property type="protein sequence ID" value="TuG1812G0400002393.01.T01"/>
    <property type="gene ID" value="TuG1812G0400002393.01"/>
</dbReference>